<accession>A0A2U9IBD6</accession>
<reference evidence="1 2" key="1">
    <citation type="submission" date="2018-05" db="EMBL/GenBank/DDBJ databases">
        <title>Complete Genome Sequences of Extremely Thermoacidophilic, Metal-Mobilizing Type-Strain Members of the Archaeal Family Sulfolobaceae: Acidianus brierleyi DSM-1651T, Acidianus sulfidivorans DSM-18786T, Metallosphaera hakonensis DSM-7519T, and Metallosphaera prunae DSM-10039T.</title>
        <authorList>
            <person name="Counts J.A."/>
            <person name="Kelly R.M."/>
        </authorList>
    </citation>
    <scope>NUCLEOTIDE SEQUENCE [LARGE SCALE GENOMIC DNA]</scope>
    <source>
        <strain evidence="1 2">DSM 1651</strain>
    </source>
</reference>
<evidence type="ECO:0000313" key="1">
    <source>
        <dbReference type="EMBL" id="AWR93314.1"/>
    </source>
</evidence>
<sequence>MIMRKLNISRRILIPILVLVAIVPVVAADVIYYYSGVVNIYSTSSPLTISVGPNGVVSLPSGKGYYIDVTTTPANSFTADINITDSSYDYFYEAVTLTASSTLNLYITNVSYSYTSTTNPITNAWIIIESSTGGYNGEFKVISSGSAVSSPSSVITLTSGTYYIGILIQPNTPLPSPSSSSIATFTVYFGDNVVTSTVAVPLPPT</sequence>
<dbReference type="OrthoDB" id="44231at2157"/>
<organism evidence="1 2">
    <name type="scientific">Acidianus brierleyi</name>
    <dbReference type="NCBI Taxonomy" id="41673"/>
    <lineage>
        <taxon>Archaea</taxon>
        <taxon>Thermoproteota</taxon>
        <taxon>Thermoprotei</taxon>
        <taxon>Sulfolobales</taxon>
        <taxon>Sulfolobaceae</taxon>
        <taxon>Acidianus</taxon>
    </lineage>
</organism>
<protein>
    <submittedName>
        <fullName evidence="1">Uncharacterized protein</fullName>
    </submittedName>
</protein>
<dbReference type="KEGG" id="abri:DFR85_00520"/>
<dbReference type="Proteomes" id="UP000248044">
    <property type="component" value="Chromosome"/>
</dbReference>
<dbReference type="RefSeq" id="WP_110269198.1">
    <property type="nucleotide sequence ID" value="NZ_CP029289.2"/>
</dbReference>
<proteinExistence type="predicted"/>
<dbReference type="GeneID" id="36830594"/>
<dbReference type="EMBL" id="CP029289">
    <property type="protein sequence ID" value="AWR93314.1"/>
    <property type="molecule type" value="Genomic_DNA"/>
</dbReference>
<gene>
    <name evidence="1" type="ORF">DFR85_00520</name>
</gene>
<name>A0A2U9IBD6_9CREN</name>
<dbReference type="AlphaFoldDB" id="A0A2U9IBD6"/>
<evidence type="ECO:0000313" key="2">
    <source>
        <dbReference type="Proteomes" id="UP000248044"/>
    </source>
</evidence>
<keyword evidence="2" id="KW-1185">Reference proteome</keyword>